<dbReference type="EMBL" id="JNUR01000001">
    <property type="protein sequence ID" value="KPH51567.1"/>
    <property type="molecule type" value="Genomic_DNA"/>
</dbReference>
<comment type="caution">
    <text evidence="2">The sequence shown here is derived from an EMBL/GenBank/DDBJ whole genome shotgun (WGS) entry which is preliminary data.</text>
</comment>
<feature type="transmembrane region" description="Helical" evidence="1">
    <location>
        <begin position="22"/>
        <end position="45"/>
    </location>
</feature>
<sequence length="146" mass="16766">MNSLYVCDYSWGTPDCRLDPDAVLNLIIQITIVCLLNLVPIVLILKYRKLVNLFFILGSIIGYILSFFVAYIVLWHNAGGFAIFCIFNIVLLIPSWIMILIFSYINRQIANNNKKSVTIGFISFSFVLYGVLYCFWSFEITGRITL</sequence>
<gene>
    <name evidence="2" type="ORF">HPU229336_00185</name>
</gene>
<accession>A0AAW3J4Y8</accession>
<dbReference type="Proteomes" id="UP000037800">
    <property type="component" value="Unassembled WGS sequence"/>
</dbReference>
<evidence type="ECO:0000313" key="2">
    <source>
        <dbReference type="EMBL" id="KPH51567.1"/>
    </source>
</evidence>
<evidence type="ECO:0000313" key="3">
    <source>
        <dbReference type="Proteomes" id="UP000037800"/>
    </source>
</evidence>
<keyword evidence="1" id="KW-0472">Membrane</keyword>
<evidence type="ECO:0008006" key="4">
    <source>
        <dbReference type="Google" id="ProtNLM"/>
    </source>
</evidence>
<reference evidence="2 3" key="1">
    <citation type="submission" date="2014-06" db="EMBL/GenBank/DDBJ databases">
        <title>Helicobacter pullorum isolates in fresh chicken meat - phenotypic and genotypic features.</title>
        <authorList>
            <person name="Borges V."/>
            <person name="Santos A."/>
            <person name="Correia C.B."/>
            <person name="Saraiva M."/>
            <person name="Menard A."/>
            <person name="Vieira L."/>
            <person name="Sampaio D.A."/>
            <person name="Gomes J.P."/>
            <person name="Oleastro M."/>
        </authorList>
    </citation>
    <scope>NUCLEOTIDE SEQUENCE [LARGE SCALE GENOMIC DNA]</scope>
    <source>
        <strain evidence="2 3">229336/12</strain>
    </source>
</reference>
<keyword evidence="1" id="KW-1133">Transmembrane helix</keyword>
<protein>
    <recommendedName>
        <fullName evidence="4">Transmembrane protein</fullName>
    </recommendedName>
</protein>
<name>A0AAW3J4Y8_9HELI</name>
<feature type="transmembrane region" description="Helical" evidence="1">
    <location>
        <begin position="117"/>
        <end position="138"/>
    </location>
</feature>
<keyword evidence="1" id="KW-0812">Transmembrane</keyword>
<proteinExistence type="predicted"/>
<feature type="transmembrane region" description="Helical" evidence="1">
    <location>
        <begin position="52"/>
        <end position="75"/>
    </location>
</feature>
<feature type="transmembrane region" description="Helical" evidence="1">
    <location>
        <begin position="81"/>
        <end position="105"/>
    </location>
</feature>
<evidence type="ECO:0000256" key="1">
    <source>
        <dbReference type="SAM" id="Phobius"/>
    </source>
</evidence>
<organism evidence="2 3">
    <name type="scientific">Helicobacter pullorum</name>
    <dbReference type="NCBI Taxonomy" id="35818"/>
    <lineage>
        <taxon>Bacteria</taxon>
        <taxon>Pseudomonadati</taxon>
        <taxon>Campylobacterota</taxon>
        <taxon>Epsilonproteobacteria</taxon>
        <taxon>Campylobacterales</taxon>
        <taxon>Helicobacteraceae</taxon>
        <taxon>Helicobacter</taxon>
    </lineage>
</organism>
<dbReference type="AlphaFoldDB" id="A0AAW3J4Y8"/>